<dbReference type="SMART" id="SM00355">
    <property type="entry name" value="ZnF_C2H2"/>
    <property type="match status" value="7"/>
</dbReference>
<keyword evidence="11" id="KW-0539">Nucleus</keyword>
<dbReference type="InterPro" id="IPR001909">
    <property type="entry name" value="KRAB"/>
</dbReference>
<evidence type="ECO:0000256" key="7">
    <source>
        <dbReference type="ARBA" id="ARBA00022833"/>
    </source>
</evidence>
<evidence type="ECO:0000256" key="9">
    <source>
        <dbReference type="ARBA" id="ARBA00023125"/>
    </source>
</evidence>
<dbReference type="GO" id="GO:0008270">
    <property type="term" value="F:zinc ion binding"/>
    <property type="evidence" value="ECO:0007669"/>
    <property type="project" value="UniProtKB-KW"/>
</dbReference>
<feature type="domain" description="C2H2-type" evidence="13">
    <location>
        <begin position="379"/>
        <end position="406"/>
    </location>
</feature>
<dbReference type="GeneTree" id="ENSGT00940000162949"/>
<sequence>MEAALLPAWSQTLVTFKDVLVDFTREEWQLLDTAQQVIYKDVTLENYRNLASLGHQLPKPEVILQLEKGEEPWLVERAAHQEAHPDLETTVEIKFLVSSKSISKDKKSFGIKVEGMARNDLWYLSLEDVWTTQVTYQLGKYQENQERQLRQVAFTPKKALSPGRVCESGKYQGSCLLPAQLVLREYFHQRVSDARSVKHDLAFRGHQEHCTGGSGQCGQAFCKNIHLIEFARTCLGGEPCKCPAGSSPLAPGASLCISPGSRREKPYECKECGKFFSWRSNLTRHQLIHTGEKPFECKECGKSFIRSFHLIGHQKTHTGEEPYECKECGKSFSWFSHLVTHQRTHTGDKLYTCGQCGKSFVHSSRLIRHQRMHTGEKPCECPECGKAFRQSTHLILHQRTHVRVRQVLQPEVPPGGAPPDPHWTQDTHWRKPYECHDCGKIHTGEKPYECRCQKAFIRKNDLMKHQKTHAGEGAYRCQRCGLTLGQHSVIHQIAHSGEQFTCCRCGTALAGSPTLTRTPDKAY</sequence>
<evidence type="ECO:0000256" key="3">
    <source>
        <dbReference type="ARBA" id="ARBA00006991"/>
    </source>
</evidence>
<protein>
    <recommendedName>
        <fullName evidence="17">Zinc finger protein 10</fullName>
    </recommendedName>
</protein>
<dbReference type="Pfam" id="PF01352">
    <property type="entry name" value="KRAB"/>
    <property type="match status" value="1"/>
</dbReference>
<feature type="domain" description="C2H2-type" evidence="13">
    <location>
        <begin position="295"/>
        <end position="322"/>
    </location>
</feature>
<reference evidence="15" key="1">
    <citation type="submission" date="2025-08" db="UniProtKB">
        <authorList>
            <consortium name="Ensembl"/>
        </authorList>
    </citation>
    <scope>IDENTIFICATION</scope>
</reference>
<dbReference type="PROSITE" id="PS50805">
    <property type="entry name" value="KRAB"/>
    <property type="match status" value="1"/>
</dbReference>
<dbReference type="PROSITE" id="PS00028">
    <property type="entry name" value="ZINC_FINGER_C2H2_1"/>
    <property type="match status" value="5"/>
</dbReference>
<dbReference type="GO" id="GO:0005634">
    <property type="term" value="C:nucleus"/>
    <property type="evidence" value="ECO:0007669"/>
    <property type="project" value="UniProtKB-SubCell"/>
</dbReference>
<dbReference type="SUPFAM" id="SSF109640">
    <property type="entry name" value="KRAB domain (Kruppel-associated box)"/>
    <property type="match status" value="1"/>
</dbReference>
<feature type="domain" description="C2H2-type" evidence="13">
    <location>
        <begin position="267"/>
        <end position="294"/>
    </location>
</feature>
<dbReference type="InterPro" id="IPR013087">
    <property type="entry name" value="Znf_C2H2_type"/>
</dbReference>
<dbReference type="FunFam" id="3.30.160.60:FF:000024">
    <property type="entry name" value="zinc finger protein 140 isoform X1"/>
    <property type="match status" value="1"/>
</dbReference>
<reference evidence="15" key="2">
    <citation type="submission" date="2025-09" db="UniProtKB">
        <authorList>
            <consortium name="Ensembl"/>
        </authorList>
    </citation>
    <scope>IDENTIFICATION</scope>
</reference>
<dbReference type="Ensembl" id="ENSSVLT00005005822.1">
    <property type="protein sequence ID" value="ENSSVLP00005005275.1"/>
    <property type="gene ID" value="ENSSVLG00005004226.1"/>
</dbReference>
<keyword evidence="6 12" id="KW-0863">Zinc-finger</keyword>
<evidence type="ECO:0000256" key="8">
    <source>
        <dbReference type="ARBA" id="ARBA00023015"/>
    </source>
</evidence>
<keyword evidence="9" id="KW-0238">DNA-binding</keyword>
<dbReference type="Gene3D" id="6.10.140.140">
    <property type="match status" value="1"/>
</dbReference>
<feature type="domain" description="KRAB" evidence="14">
    <location>
        <begin position="14"/>
        <end position="85"/>
    </location>
</feature>
<dbReference type="Pfam" id="PF00096">
    <property type="entry name" value="zf-C2H2"/>
    <property type="match status" value="6"/>
</dbReference>
<comment type="similarity">
    <text evidence="3">Belongs to the krueppel C2H2-type zinc-finger protein family.</text>
</comment>
<keyword evidence="10" id="KW-0804">Transcription</keyword>
<keyword evidence="5" id="KW-0677">Repeat</keyword>
<evidence type="ECO:0000256" key="2">
    <source>
        <dbReference type="ARBA" id="ARBA00004123"/>
    </source>
</evidence>
<dbReference type="FunFam" id="3.30.160.60:FF:000218">
    <property type="entry name" value="Zinc finger protein 10"/>
    <property type="match status" value="1"/>
</dbReference>
<accession>A0A8D2AQH8</accession>
<evidence type="ECO:0000259" key="14">
    <source>
        <dbReference type="PROSITE" id="PS50805"/>
    </source>
</evidence>
<comment type="subcellular location">
    <subcellularLocation>
        <location evidence="2">Nucleus</location>
    </subcellularLocation>
</comment>
<evidence type="ECO:0000256" key="11">
    <source>
        <dbReference type="ARBA" id="ARBA00023242"/>
    </source>
</evidence>
<feature type="domain" description="C2H2-type" evidence="13">
    <location>
        <begin position="448"/>
        <end position="474"/>
    </location>
</feature>
<dbReference type="Gene3D" id="3.30.160.60">
    <property type="entry name" value="Classic Zinc Finger"/>
    <property type="match status" value="6"/>
</dbReference>
<evidence type="ECO:0000313" key="15">
    <source>
        <dbReference type="Ensembl" id="ENSSVLP00005005275.1"/>
    </source>
</evidence>
<dbReference type="GO" id="GO:0000977">
    <property type="term" value="F:RNA polymerase II transcription regulatory region sequence-specific DNA binding"/>
    <property type="evidence" value="ECO:0007669"/>
    <property type="project" value="TreeGrafter"/>
</dbReference>
<evidence type="ECO:0000313" key="16">
    <source>
        <dbReference type="Proteomes" id="UP000694564"/>
    </source>
</evidence>
<dbReference type="InterPro" id="IPR036236">
    <property type="entry name" value="Znf_C2H2_sf"/>
</dbReference>
<dbReference type="PROSITE" id="PS50157">
    <property type="entry name" value="ZINC_FINGER_C2H2_2"/>
    <property type="match status" value="6"/>
</dbReference>
<dbReference type="SMART" id="SM00349">
    <property type="entry name" value="KRAB"/>
    <property type="match status" value="1"/>
</dbReference>
<dbReference type="CDD" id="cd07765">
    <property type="entry name" value="KRAB_A-box"/>
    <property type="match status" value="1"/>
</dbReference>
<keyword evidence="4" id="KW-0479">Metal-binding</keyword>
<dbReference type="FunFam" id="3.30.160.60:FF:000295">
    <property type="entry name" value="zinc finger protein 19"/>
    <property type="match status" value="1"/>
</dbReference>
<evidence type="ECO:0000256" key="5">
    <source>
        <dbReference type="ARBA" id="ARBA00022737"/>
    </source>
</evidence>
<organism evidence="15 16">
    <name type="scientific">Sciurus vulgaris</name>
    <name type="common">Eurasian red squirrel</name>
    <dbReference type="NCBI Taxonomy" id="55149"/>
    <lineage>
        <taxon>Eukaryota</taxon>
        <taxon>Metazoa</taxon>
        <taxon>Chordata</taxon>
        <taxon>Craniata</taxon>
        <taxon>Vertebrata</taxon>
        <taxon>Euteleostomi</taxon>
        <taxon>Mammalia</taxon>
        <taxon>Eutheria</taxon>
        <taxon>Euarchontoglires</taxon>
        <taxon>Glires</taxon>
        <taxon>Rodentia</taxon>
        <taxon>Sciuromorpha</taxon>
        <taxon>Sciuridae</taxon>
        <taxon>Sciurinae</taxon>
        <taxon>Sciurini</taxon>
        <taxon>Sciurus</taxon>
    </lineage>
</organism>
<dbReference type="InterPro" id="IPR036051">
    <property type="entry name" value="KRAB_dom_sf"/>
</dbReference>
<dbReference type="FunFam" id="3.30.160.60:FF:001494">
    <property type="entry name" value="zinc finger protein 10 isoform X2"/>
    <property type="match status" value="1"/>
</dbReference>
<feature type="domain" description="C2H2-type" evidence="13">
    <location>
        <begin position="351"/>
        <end position="378"/>
    </location>
</feature>
<dbReference type="FunFam" id="3.30.160.60:FF:000016">
    <property type="entry name" value="zinc finger protein 37 homolog"/>
    <property type="match status" value="1"/>
</dbReference>
<dbReference type="FunFam" id="3.30.160.60:FF:000732">
    <property type="entry name" value="zinc finger protein 140 isoform X3"/>
    <property type="match status" value="1"/>
</dbReference>
<evidence type="ECO:0008006" key="17">
    <source>
        <dbReference type="Google" id="ProtNLM"/>
    </source>
</evidence>
<evidence type="ECO:0000256" key="10">
    <source>
        <dbReference type="ARBA" id="ARBA00023163"/>
    </source>
</evidence>
<comment type="function">
    <text evidence="1">May be involved in transcriptional regulation.</text>
</comment>
<dbReference type="Proteomes" id="UP000694564">
    <property type="component" value="Chromosome 7"/>
</dbReference>
<dbReference type="PANTHER" id="PTHR24381:SF390">
    <property type="entry name" value="ZINC FINGER PROTEIN 37 HOMOLOG"/>
    <property type="match status" value="1"/>
</dbReference>
<dbReference type="PANTHER" id="PTHR24381">
    <property type="entry name" value="ZINC FINGER PROTEIN"/>
    <property type="match status" value="1"/>
</dbReference>
<feature type="domain" description="C2H2-type" evidence="13">
    <location>
        <begin position="323"/>
        <end position="350"/>
    </location>
</feature>
<dbReference type="SUPFAM" id="SSF57667">
    <property type="entry name" value="beta-beta-alpha zinc fingers"/>
    <property type="match status" value="4"/>
</dbReference>
<name>A0A8D2AQH8_SCIVU</name>
<evidence type="ECO:0000256" key="12">
    <source>
        <dbReference type="PROSITE-ProRule" id="PRU00042"/>
    </source>
</evidence>
<evidence type="ECO:0000256" key="6">
    <source>
        <dbReference type="ARBA" id="ARBA00022771"/>
    </source>
</evidence>
<keyword evidence="8" id="KW-0805">Transcription regulation</keyword>
<dbReference type="GO" id="GO:0000981">
    <property type="term" value="F:DNA-binding transcription factor activity, RNA polymerase II-specific"/>
    <property type="evidence" value="ECO:0007669"/>
    <property type="project" value="TreeGrafter"/>
</dbReference>
<evidence type="ECO:0000256" key="4">
    <source>
        <dbReference type="ARBA" id="ARBA00022723"/>
    </source>
</evidence>
<proteinExistence type="inferred from homology"/>
<keyword evidence="16" id="KW-1185">Reference proteome</keyword>
<dbReference type="AlphaFoldDB" id="A0A8D2AQH8"/>
<evidence type="ECO:0000259" key="13">
    <source>
        <dbReference type="PROSITE" id="PS50157"/>
    </source>
</evidence>
<evidence type="ECO:0000256" key="1">
    <source>
        <dbReference type="ARBA" id="ARBA00003767"/>
    </source>
</evidence>
<keyword evidence="7" id="KW-0862">Zinc</keyword>